<dbReference type="EMBL" id="JAGGKS010000007">
    <property type="protein sequence ID" value="MBP1926655.1"/>
    <property type="molecule type" value="Genomic_DNA"/>
</dbReference>
<evidence type="ECO:0000259" key="10">
    <source>
        <dbReference type="Pfam" id="PF00205"/>
    </source>
</evidence>
<dbReference type="InterPro" id="IPR029061">
    <property type="entry name" value="THDP-binding"/>
</dbReference>
<evidence type="ECO:0000259" key="11">
    <source>
        <dbReference type="Pfam" id="PF02775"/>
    </source>
</evidence>
<dbReference type="Pfam" id="PF00205">
    <property type="entry name" value="TPP_enzyme_M"/>
    <property type="match status" value="1"/>
</dbReference>
<keyword evidence="9" id="KW-0460">Magnesium</keyword>
<evidence type="ECO:0000256" key="8">
    <source>
        <dbReference type="ARBA" id="ARBA00048670"/>
    </source>
</evidence>
<evidence type="ECO:0000313" key="13">
    <source>
        <dbReference type="EMBL" id="MBP1926655.1"/>
    </source>
</evidence>
<feature type="domain" description="Thiamine pyrophosphate enzyme N-terminal TPP-binding" evidence="12">
    <location>
        <begin position="4"/>
        <end position="116"/>
    </location>
</feature>
<comment type="catalytic activity">
    <reaction evidence="8 9">
        <text>2 pyruvate + H(+) = (2S)-2-acetolactate + CO2</text>
        <dbReference type="Rhea" id="RHEA:25249"/>
        <dbReference type="ChEBI" id="CHEBI:15361"/>
        <dbReference type="ChEBI" id="CHEBI:15378"/>
        <dbReference type="ChEBI" id="CHEBI:16526"/>
        <dbReference type="ChEBI" id="CHEBI:58476"/>
        <dbReference type="EC" id="2.2.1.6"/>
    </reaction>
</comment>
<keyword evidence="14" id="KW-1185">Reference proteome</keyword>
<dbReference type="CDD" id="cd07035">
    <property type="entry name" value="TPP_PYR_POX_like"/>
    <property type="match status" value="1"/>
</dbReference>
<dbReference type="PANTHER" id="PTHR18968">
    <property type="entry name" value="THIAMINE PYROPHOSPHATE ENZYMES"/>
    <property type="match status" value="1"/>
</dbReference>
<dbReference type="Pfam" id="PF02776">
    <property type="entry name" value="TPP_enzyme_N"/>
    <property type="match status" value="1"/>
</dbReference>
<comment type="pathway">
    <text evidence="1 9">Amino-acid biosynthesis; L-isoleucine biosynthesis; L-isoleucine from 2-oxobutanoate: step 1/4.</text>
</comment>
<dbReference type="InterPro" id="IPR029035">
    <property type="entry name" value="DHS-like_NAD/FAD-binding_dom"/>
</dbReference>
<dbReference type="InterPro" id="IPR012001">
    <property type="entry name" value="Thiamin_PyroP_enz_TPP-bd_dom"/>
</dbReference>
<keyword evidence="9" id="KW-0479">Metal-binding</keyword>
<gene>
    <name evidence="13" type="ORF">J2Z76_002524</name>
</gene>
<dbReference type="RefSeq" id="WP_209512379.1">
    <property type="nucleotide sequence ID" value="NZ_JAGGKS010000007.1"/>
</dbReference>
<evidence type="ECO:0000256" key="4">
    <source>
        <dbReference type="ARBA" id="ARBA00013145"/>
    </source>
</evidence>
<dbReference type="Gene3D" id="3.40.50.970">
    <property type="match status" value="2"/>
</dbReference>
<dbReference type="GO" id="GO:0003984">
    <property type="term" value="F:acetolactate synthase activity"/>
    <property type="evidence" value="ECO:0007669"/>
    <property type="project" value="UniProtKB-EC"/>
</dbReference>
<evidence type="ECO:0000256" key="2">
    <source>
        <dbReference type="ARBA" id="ARBA00005025"/>
    </source>
</evidence>
<protein>
    <recommendedName>
        <fullName evidence="4 9">Acetolactate synthase</fullName>
        <ecNumber evidence="4 9">2.2.1.6</ecNumber>
    </recommendedName>
</protein>
<keyword evidence="5 9" id="KW-0028">Amino-acid biosynthesis</keyword>
<dbReference type="Pfam" id="PF02775">
    <property type="entry name" value="TPP_enzyme_C"/>
    <property type="match status" value="1"/>
</dbReference>
<comment type="caution">
    <text evidence="13">The sequence shown here is derived from an EMBL/GenBank/DDBJ whole genome shotgun (WGS) entry which is preliminary data.</text>
</comment>
<comment type="pathway">
    <text evidence="2 9">Amino-acid biosynthesis; L-valine biosynthesis; L-valine from pyruvate: step 1/4.</text>
</comment>
<evidence type="ECO:0000256" key="9">
    <source>
        <dbReference type="RuleBase" id="RU003591"/>
    </source>
</evidence>
<dbReference type="EC" id="2.2.1.6" evidence="4 9"/>
<evidence type="ECO:0000256" key="1">
    <source>
        <dbReference type="ARBA" id="ARBA00004974"/>
    </source>
</evidence>
<dbReference type="InterPro" id="IPR045229">
    <property type="entry name" value="TPP_enz"/>
</dbReference>
<organism evidence="13 14">
    <name type="scientific">Sedimentibacter acidaminivorans</name>
    <dbReference type="NCBI Taxonomy" id="913099"/>
    <lineage>
        <taxon>Bacteria</taxon>
        <taxon>Bacillati</taxon>
        <taxon>Bacillota</taxon>
        <taxon>Tissierellia</taxon>
        <taxon>Sedimentibacter</taxon>
    </lineage>
</organism>
<dbReference type="SUPFAM" id="SSF52467">
    <property type="entry name" value="DHS-like NAD/FAD-binding domain"/>
    <property type="match status" value="1"/>
</dbReference>
<sequence length="550" mass="60336">MRIKAAEAIIKCLEAENTNVIFGYPGGAVLPLYEALRSSNIKHVLVRQEQSAAHMASGYGRALNNVGVCLATSGPGSTNLITGIATAYMDSIPLIAITGQVDSTSIGRDMFQEADIIGATESFTKNSYLVKNAKEIPRIFKEAFYIASTGRKGPVLIDIPRDIQDTYIDFEYPSEINIRGYKPTLSGNTRQVKRAVDLINKSQRPVICAGGGIRAAEANDALIKFVEKSKIPVVCSLMGVDAFPNDNPYFAGLLGSHGYNFVNKSMNESDLLIVIGARFADRSTSMIHKSSLTRNVIHIDIDPAEIGKNIETKIPIVGNAKDILNDLLDYDYELNTKSWLSELQQKRKNYMEKLFAHDTPLNPKKLINKISQFMGNDGIWVSDVGINQIWAAHSFTVSGSKRFFTSGGLGTMGYSLPASIGAKIALPNTKVVASMGDGGFQMLMSDLAIAREQNAGVKFIIFNNGYLGMVRELQKNTYNENSYFGITLGFSPDFMKLADAYNIKGIKISTDEEVDDAITEMFKDNEPFILECIIDPEISSVPRLGGRKHE</sequence>
<dbReference type="PANTHER" id="PTHR18968:SF13">
    <property type="entry name" value="ACETOLACTATE SYNTHASE CATALYTIC SUBUNIT, MITOCHONDRIAL"/>
    <property type="match status" value="1"/>
</dbReference>
<dbReference type="SUPFAM" id="SSF52518">
    <property type="entry name" value="Thiamin diphosphate-binding fold (THDP-binding)"/>
    <property type="match status" value="2"/>
</dbReference>
<keyword evidence="9 13" id="KW-0808">Transferase</keyword>
<dbReference type="InterPro" id="IPR012000">
    <property type="entry name" value="Thiamin_PyroP_enz_cen_dom"/>
</dbReference>
<keyword evidence="6 9" id="KW-0786">Thiamine pyrophosphate</keyword>
<feature type="domain" description="Thiamine pyrophosphate enzyme TPP-binding" evidence="11">
    <location>
        <begin position="383"/>
        <end position="532"/>
    </location>
</feature>
<evidence type="ECO:0000256" key="3">
    <source>
        <dbReference type="ARBA" id="ARBA00007812"/>
    </source>
</evidence>
<comment type="cofactor">
    <cofactor evidence="9">
        <name>Mg(2+)</name>
        <dbReference type="ChEBI" id="CHEBI:18420"/>
    </cofactor>
    <text evidence="9">Binds 1 Mg(2+) ion per subunit.</text>
</comment>
<evidence type="ECO:0000313" key="14">
    <source>
        <dbReference type="Proteomes" id="UP001519342"/>
    </source>
</evidence>
<dbReference type="Proteomes" id="UP001519342">
    <property type="component" value="Unassembled WGS sequence"/>
</dbReference>
<evidence type="ECO:0000256" key="5">
    <source>
        <dbReference type="ARBA" id="ARBA00022605"/>
    </source>
</evidence>
<feature type="domain" description="Thiamine pyrophosphate enzyme central" evidence="10">
    <location>
        <begin position="192"/>
        <end position="327"/>
    </location>
</feature>
<dbReference type="Gene3D" id="3.40.50.1220">
    <property type="entry name" value="TPP-binding domain"/>
    <property type="match status" value="1"/>
</dbReference>
<reference evidence="13 14" key="1">
    <citation type="submission" date="2021-03" db="EMBL/GenBank/DDBJ databases">
        <title>Genomic Encyclopedia of Type Strains, Phase IV (KMG-IV): sequencing the most valuable type-strain genomes for metagenomic binning, comparative biology and taxonomic classification.</title>
        <authorList>
            <person name="Goeker M."/>
        </authorList>
    </citation>
    <scope>NUCLEOTIDE SEQUENCE [LARGE SCALE GENOMIC DNA]</scope>
    <source>
        <strain evidence="13 14">DSM 24004</strain>
    </source>
</reference>
<keyword evidence="7 9" id="KW-0100">Branched-chain amino acid biosynthesis</keyword>
<comment type="cofactor">
    <cofactor evidence="9">
        <name>thiamine diphosphate</name>
        <dbReference type="ChEBI" id="CHEBI:58937"/>
    </cofactor>
    <text evidence="9">Binds 1 thiamine pyrophosphate per subunit.</text>
</comment>
<evidence type="ECO:0000256" key="7">
    <source>
        <dbReference type="ARBA" id="ARBA00023304"/>
    </source>
</evidence>
<proteinExistence type="inferred from homology"/>
<name>A0ABS4GGZ2_9FIRM</name>
<dbReference type="NCBIfam" id="TIGR00118">
    <property type="entry name" value="acolac_lg"/>
    <property type="match status" value="1"/>
</dbReference>
<evidence type="ECO:0000256" key="6">
    <source>
        <dbReference type="ARBA" id="ARBA00023052"/>
    </source>
</evidence>
<evidence type="ECO:0000259" key="12">
    <source>
        <dbReference type="Pfam" id="PF02776"/>
    </source>
</evidence>
<dbReference type="InterPro" id="IPR011766">
    <property type="entry name" value="TPP_enzyme_TPP-bd"/>
</dbReference>
<accession>A0ABS4GGZ2</accession>
<comment type="similarity">
    <text evidence="3 9">Belongs to the TPP enzyme family.</text>
</comment>
<dbReference type="InterPro" id="IPR012846">
    <property type="entry name" value="Acetolactate_synth_lsu"/>
</dbReference>